<feature type="transmembrane region" description="Helical" evidence="2">
    <location>
        <begin position="120"/>
        <end position="138"/>
    </location>
</feature>
<dbReference type="Proteomes" id="UP000284168">
    <property type="component" value="Unassembled WGS sequence"/>
</dbReference>
<dbReference type="RefSeq" id="WP_187326439.1">
    <property type="nucleotide sequence ID" value="NZ_MOBN01000027.1"/>
</dbReference>
<feature type="transmembrane region" description="Helical" evidence="2">
    <location>
        <begin position="144"/>
        <end position="165"/>
    </location>
</feature>
<keyword evidence="2" id="KW-0472">Membrane</keyword>
<evidence type="ECO:0000313" key="4">
    <source>
        <dbReference type="Proteomes" id="UP000284168"/>
    </source>
</evidence>
<feature type="transmembrane region" description="Helical" evidence="2">
    <location>
        <begin position="53"/>
        <end position="74"/>
    </location>
</feature>
<name>A0A423IKQ1_9PSED</name>
<keyword evidence="2" id="KW-1133">Transmembrane helix</keyword>
<gene>
    <name evidence="3" type="ORF">BK663_17155</name>
</gene>
<evidence type="ECO:0000256" key="2">
    <source>
        <dbReference type="SAM" id="Phobius"/>
    </source>
</evidence>
<keyword evidence="2" id="KW-0812">Transmembrane</keyword>
<protein>
    <submittedName>
        <fullName evidence="3">Uncharacterized protein</fullName>
    </submittedName>
</protein>
<accession>A0A423IKQ1</accession>
<evidence type="ECO:0000256" key="1">
    <source>
        <dbReference type="SAM" id="MobiDB-lite"/>
    </source>
</evidence>
<evidence type="ECO:0000313" key="3">
    <source>
        <dbReference type="EMBL" id="RON26022.1"/>
    </source>
</evidence>
<organism evidence="3 4">
    <name type="scientific">Pseudomonas lini</name>
    <dbReference type="NCBI Taxonomy" id="163011"/>
    <lineage>
        <taxon>Bacteria</taxon>
        <taxon>Pseudomonadati</taxon>
        <taxon>Pseudomonadota</taxon>
        <taxon>Gammaproteobacteria</taxon>
        <taxon>Pseudomonadales</taxon>
        <taxon>Pseudomonadaceae</taxon>
        <taxon>Pseudomonas</taxon>
    </lineage>
</organism>
<sequence>MFWKKDKSIRVELVTPITLVAQNPLVSPPDRTSPEQTPELKRSETNIDLAFKLINYAGLGLQAALVVYGYSLLVGYYNGFGIDTNEIALSTPSLLLYGYINLFSGALAAANYIPIIGPGILAFCFIAVAAAFVVLVVKNARVDTVIGLACWIGFLIFMAFFAPAMGVQQGIKMSKADVKGFTPQELSKGLDKQHSLTTDKGTKLTGTLILADGKSTFLLVDRTVYKVDSARGRVLRETLLSPKPDPIQSTKQESRKIESTEDDVQ</sequence>
<dbReference type="AlphaFoldDB" id="A0A423IKQ1"/>
<comment type="caution">
    <text evidence="3">The sequence shown here is derived from an EMBL/GenBank/DDBJ whole genome shotgun (WGS) entry which is preliminary data.</text>
</comment>
<feature type="region of interest" description="Disordered" evidence="1">
    <location>
        <begin position="238"/>
        <end position="265"/>
    </location>
</feature>
<proteinExistence type="predicted"/>
<dbReference type="EMBL" id="MOBN01000027">
    <property type="protein sequence ID" value="RON26022.1"/>
    <property type="molecule type" value="Genomic_DNA"/>
</dbReference>
<reference evidence="3 4" key="1">
    <citation type="submission" date="2016-10" db="EMBL/GenBank/DDBJ databases">
        <title>Comparative genome analysis of multiple Pseudomonas spp. focuses on biocontrol and plant growth promoting traits.</title>
        <authorList>
            <person name="Tao X.-Y."/>
            <person name="Taylor C.G."/>
        </authorList>
    </citation>
    <scope>NUCLEOTIDE SEQUENCE [LARGE SCALE GENOMIC DNA]</scope>
    <source>
        <strain evidence="3 4">48C10</strain>
    </source>
</reference>
<feature type="transmembrane region" description="Helical" evidence="2">
    <location>
        <begin position="94"/>
        <end position="113"/>
    </location>
</feature>